<protein>
    <recommendedName>
        <fullName evidence="8">Ribonuclease R</fullName>
        <shortName evidence="8">RNase R</shortName>
        <ecNumber evidence="8">3.1.13.1</ecNumber>
    </recommendedName>
</protein>
<evidence type="ECO:0000256" key="5">
    <source>
        <dbReference type="ARBA" id="ARBA00022801"/>
    </source>
</evidence>
<dbReference type="CDD" id="cd04471">
    <property type="entry name" value="S1_RNase_R"/>
    <property type="match status" value="1"/>
</dbReference>
<keyword evidence="4 8" id="KW-0540">Nuclease</keyword>
<dbReference type="EMBL" id="FMWL01000015">
    <property type="protein sequence ID" value="SCZ80959.1"/>
    <property type="molecule type" value="Genomic_DNA"/>
</dbReference>
<dbReference type="InterPro" id="IPR004476">
    <property type="entry name" value="RNase_II/RNase_R"/>
</dbReference>
<comment type="subcellular location">
    <subcellularLocation>
        <location evidence="2 8">Cytoplasm</location>
    </subcellularLocation>
</comment>
<evidence type="ECO:0000256" key="3">
    <source>
        <dbReference type="ARBA" id="ARBA00022490"/>
    </source>
</evidence>
<dbReference type="GO" id="GO:0006402">
    <property type="term" value="P:mRNA catabolic process"/>
    <property type="evidence" value="ECO:0007669"/>
    <property type="project" value="TreeGrafter"/>
</dbReference>
<keyword evidence="6 8" id="KW-0269">Exonuclease</keyword>
<gene>
    <name evidence="8" type="primary">rnr</name>
    <name evidence="10" type="ORF">SAMN03080599_02538</name>
</gene>
<dbReference type="InterPro" id="IPR040476">
    <property type="entry name" value="CSD2"/>
</dbReference>
<keyword evidence="5 8" id="KW-0378">Hydrolase</keyword>
<feature type="domain" description="S1 motif" evidence="9">
    <location>
        <begin position="623"/>
        <end position="704"/>
    </location>
</feature>
<evidence type="ECO:0000313" key="11">
    <source>
        <dbReference type="Proteomes" id="UP000199208"/>
    </source>
</evidence>
<dbReference type="HAMAP" id="MF_01895">
    <property type="entry name" value="RNase_R"/>
    <property type="match status" value="1"/>
</dbReference>
<dbReference type="InterPro" id="IPR003029">
    <property type="entry name" value="S1_domain"/>
</dbReference>
<dbReference type="RefSeq" id="WP_092592068.1">
    <property type="nucleotide sequence ID" value="NZ_FMWL01000015.1"/>
</dbReference>
<dbReference type="InterPro" id="IPR011805">
    <property type="entry name" value="RNase_R"/>
</dbReference>
<proteinExistence type="inferred from homology"/>
<dbReference type="GO" id="GO:0003723">
    <property type="term" value="F:RNA binding"/>
    <property type="evidence" value="ECO:0007669"/>
    <property type="project" value="UniProtKB-UniRule"/>
</dbReference>
<dbReference type="Gene3D" id="2.40.50.140">
    <property type="entry name" value="Nucleic acid-binding proteins"/>
    <property type="match status" value="3"/>
</dbReference>
<dbReference type="SMART" id="SM00316">
    <property type="entry name" value="S1"/>
    <property type="match status" value="1"/>
</dbReference>
<evidence type="ECO:0000256" key="1">
    <source>
        <dbReference type="ARBA" id="ARBA00001849"/>
    </source>
</evidence>
<dbReference type="PANTHER" id="PTHR23355">
    <property type="entry name" value="RIBONUCLEASE"/>
    <property type="match status" value="1"/>
</dbReference>
<dbReference type="PROSITE" id="PS50126">
    <property type="entry name" value="S1"/>
    <property type="match status" value="1"/>
</dbReference>
<evidence type="ECO:0000256" key="7">
    <source>
        <dbReference type="ARBA" id="ARBA00022884"/>
    </source>
</evidence>
<organism evidence="10 11">
    <name type="scientific">Acidaminobacter hydrogenoformans DSM 2784</name>
    <dbReference type="NCBI Taxonomy" id="1120920"/>
    <lineage>
        <taxon>Bacteria</taxon>
        <taxon>Bacillati</taxon>
        <taxon>Bacillota</taxon>
        <taxon>Clostridia</taxon>
        <taxon>Peptostreptococcales</taxon>
        <taxon>Acidaminobacteraceae</taxon>
        <taxon>Acidaminobacter</taxon>
    </lineage>
</organism>
<name>A0A1G5S5Y7_9FIRM</name>
<dbReference type="NCBIfam" id="TIGR02063">
    <property type="entry name" value="RNase_R"/>
    <property type="match status" value="1"/>
</dbReference>
<dbReference type="OrthoDB" id="9764149at2"/>
<dbReference type="SMART" id="SM00357">
    <property type="entry name" value="CSP"/>
    <property type="match status" value="2"/>
</dbReference>
<evidence type="ECO:0000259" key="9">
    <source>
        <dbReference type="PROSITE" id="PS50126"/>
    </source>
</evidence>
<dbReference type="SMART" id="SM00955">
    <property type="entry name" value="RNB"/>
    <property type="match status" value="1"/>
</dbReference>
<evidence type="ECO:0000256" key="4">
    <source>
        <dbReference type="ARBA" id="ARBA00022722"/>
    </source>
</evidence>
<dbReference type="InterPro" id="IPR012340">
    <property type="entry name" value="NA-bd_OB-fold"/>
</dbReference>
<dbReference type="GO" id="GO:0008859">
    <property type="term" value="F:exoribonuclease II activity"/>
    <property type="evidence" value="ECO:0007669"/>
    <property type="project" value="UniProtKB-UniRule"/>
</dbReference>
<dbReference type="InterPro" id="IPR013223">
    <property type="entry name" value="RNase_B_OB_dom"/>
</dbReference>
<dbReference type="Pfam" id="PF08206">
    <property type="entry name" value="OB_RNB"/>
    <property type="match status" value="1"/>
</dbReference>
<dbReference type="PANTHER" id="PTHR23355:SF9">
    <property type="entry name" value="DIS3-LIKE EXONUCLEASE 2"/>
    <property type="match status" value="1"/>
</dbReference>
<comment type="catalytic activity">
    <reaction evidence="1 8">
        <text>Exonucleolytic cleavage in the 3'- to 5'-direction to yield nucleoside 5'-phosphates.</text>
        <dbReference type="EC" id="3.1.13.1"/>
    </reaction>
</comment>
<dbReference type="NCBIfam" id="TIGR00358">
    <property type="entry name" value="3_prime_RNase"/>
    <property type="match status" value="1"/>
</dbReference>
<keyword evidence="7 8" id="KW-0694">RNA-binding</keyword>
<dbReference type="Pfam" id="PF17876">
    <property type="entry name" value="CSD2"/>
    <property type="match status" value="1"/>
</dbReference>
<evidence type="ECO:0000313" key="10">
    <source>
        <dbReference type="EMBL" id="SCZ80959.1"/>
    </source>
</evidence>
<dbReference type="InterPro" id="IPR001900">
    <property type="entry name" value="RNase_II/R"/>
</dbReference>
<keyword evidence="11" id="KW-1185">Reference proteome</keyword>
<dbReference type="InterPro" id="IPR011129">
    <property type="entry name" value="CSD"/>
</dbReference>
<dbReference type="Pfam" id="PF00773">
    <property type="entry name" value="RNB"/>
    <property type="match status" value="1"/>
</dbReference>
<accession>A0A1G5S5Y7</accession>
<evidence type="ECO:0000256" key="2">
    <source>
        <dbReference type="ARBA" id="ARBA00004496"/>
    </source>
</evidence>
<sequence length="712" mass="80637">MKDRILDAIENHFKQPVFDYNLEEFLEISVEDKGLFYNALEEMAAAGTIVATKKKKYGTPAMFDMVIGKVDIAQGGYGFLMVKGEKGNDVFLPEPELEGVFEGDILLVKIVKRSADGRRREGAVVKVLTRGTTQVIGTFKLQKKFGLVEPQDPKVGTNFYVHLANTNQAMDGDIVVLKVTDWPKGSKIPGGEIVEILGKKGDPYVDILSVIRKFNLPEAFPPAVEAEAEAFPEALDPAELERRRDLRNELVITIDGADAKDLDDAISIDTLDNGNLLLGVHIADVTHYVKEGSALDRDAFDRGTSVYLVDKVVPMLPKRLSNGLCSLHPDVDRFTLSVDMEINPTGDVIKHEIYESVIRSKYRMIYTDVSNLLEDQAEAEIVEKYKDLMPELKQYEALAKILRKRRMDRGAIDFNFVEGKVLTDEEGKAIDVVLDERRVANRMIEEFMLIANETVAEHFNKKDFPFVYRIHEDPDEEKIETFIKYLYNLGVKVKIGKDGIEPKTVQEILEQIEGHKEEHVVNKLMLRSLKQAKYSPLNEGHFGLAAEYYCHFTSPIRRYPDLQIHRIIKESLRGKLSDRRIASLKGIVEEASIQSSDRERVAEQAERDADDMKKAEYMASHVGETFSGLISSVLSFGFFVELPNTVEGLVHMSSLEIMDDFDYDEKSMALVGARSRKRFSIGDLVEVKLTRVDVDQRQVDFQYLQHLEAKEN</sequence>
<dbReference type="InterPro" id="IPR050180">
    <property type="entry name" value="RNR_Ribonuclease"/>
</dbReference>
<reference evidence="10 11" key="1">
    <citation type="submission" date="2016-10" db="EMBL/GenBank/DDBJ databases">
        <authorList>
            <person name="de Groot N.N."/>
        </authorList>
    </citation>
    <scope>NUCLEOTIDE SEQUENCE [LARGE SCALE GENOMIC DNA]</scope>
    <source>
        <strain evidence="10 11">DSM 2784</strain>
    </source>
</reference>
<dbReference type="EC" id="3.1.13.1" evidence="8"/>
<dbReference type="STRING" id="1120920.SAMN03080599_02538"/>
<evidence type="ECO:0000256" key="8">
    <source>
        <dbReference type="HAMAP-Rule" id="MF_01895"/>
    </source>
</evidence>
<dbReference type="GO" id="GO:0005829">
    <property type="term" value="C:cytosol"/>
    <property type="evidence" value="ECO:0007669"/>
    <property type="project" value="TreeGrafter"/>
</dbReference>
<dbReference type="AlphaFoldDB" id="A0A1G5S5Y7"/>
<evidence type="ECO:0000256" key="6">
    <source>
        <dbReference type="ARBA" id="ARBA00022839"/>
    </source>
</evidence>
<dbReference type="Proteomes" id="UP000199208">
    <property type="component" value="Unassembled WGS sequence"/>
</dbReference>
<comment type="similarity">
    <text evidence="8">Belongs to the RNR ribonuclease family. RNase R subfamily.</text>
</comment>
<keyword evidence="3 8" id="KW-0963">Cytoplasm</keyword>
<dbReference type="Pfam" id="PF00575">
    <property type="entry name" value="S1"/>
    <property type="match status" value="1"/>
</dbReference>
<comment type="function">
    <text evidence="8">3'-5' exoribonuclease that releases 5'-nucleoside monophosphates and is involved in maturation of structured RNAs.</text>
</comment>
<dbReference type="SUPFAM" id="SSF50249">
    <property type="entry name" value="Nucleic acid-binding proteins"/>
    <property type="match status" value="4"/>
</dbReference>